<comment type="caution">
    <text evidence="3">The sequence shown here is derived from an EMBL/GenBank/DDBJ whole genome shotgun (WGS) entry which is preliminary data.</text>
</comment>
<keyword evidence="2" id="KW-0812">Transmembrane</keyword>
<dbReference type="AlphaFoldDB" id="A0A165A114"/>
<dbReference type="Gramene" id="KZM96736">
    <property type="protein sequence ID" value="KZM96736"/>
    <property type="gene ID" value="DCAR_015902"/>
</dbReference>
<keyword evidence="2" id="KW-0472">Membrane</keyword>
<name>A0A165A114_DAUCS</name>
<evidence type="ECO:0000256" key="2">
    <source>
        <dbReference type="SAM" id="Phobius"/>
    </source>
</evidence>
<evidence type="ECO:0000256" key="1">
    <source>
        <dbReference type="SAM" id="MobiDB-lite"/>
    </source>
</evidence>
<reference evidence="3" key="1">
    <citation type="journal article" date="2016" name="Nat. Genet.">
        <title>A high-quality carrot genome assembly provides new insights into carotenoid accumulation and asterid genome evolution.</title>
        <authorList>
            <person name="Iorizzo M."/>
            <person name="Ellison S."/>
            <person name="Senalik D."/>
            <person name="Zeng P."/>
            <person name="Satapoomin P."/>
            <person name="Huang J."/>
            <person name="Bowman M."/>
            <person name="Iovene M."/>
            <person name="Sanseverino W."/>
            <person name="Cavagnaro P."/>
            <person name="Yildiz M."/>
            <person name="Macko-Podgorni A."/>
            <person name="Moranska E."/>
            <person name="Grzebelus E."/>
            <person name="Grzebelus D."/>
            <person name="Ashrafi H."/>
            <person name="Zheng Z."/>
            <person name="Cheng S."/>
            <person name="Spooner D."/>
            <person name="Van Deynze A."/>
            <person name="Simon P."/>
        </authorList>
    </citation>
    <scope>NUCLEOTIDE SEQUENCE [LARGE SCALE GENOMIC DNA]</scope>
    <source>
        <tissue evidence="3">Leaf</tissue>
    </source>
</reference>
<organism evidence="3">
    <name type="scientific">Daucus carota subsp. sativus</name>
    <name type="common">Carrot</name>
    <dbReference type="NCBI Taxonomy" id="79200"/>
    <lineage>
        <taxon>Eukaryota</taxon>
        <taxon>Viridiplantae</taxon>
        <taxon>Streptophyta</taxon>
        <taxon>Embryophyta</taxon>
        <taxon>Tracheophyta</taxon>
        <taxon>Spermatophyta</taxon>
        <taxon>Magnoliopsida</taxon>
        <taxon>eudicotyledons</taxon>
        <taxon>Gunneridae</taxon>
        <taxon>Pentapetalae</taxon>
        <taxon>asterids</taxon>
        <taxon>campanulids</taxon>
        <taxon>Apiales</taxon>
        <taxon>Apiaceae</taxon>
        <taxon>Apioideae</taxon>
        <taxon>Scandiceae</taxon>
        <taxon>Daucinae</taxon>
        <taxon>Daucus</taxon>
        <taxon>Daucus sect. Daucus</taxon>
    </lineage>
</organism>
<gene>
    <name evidence="3" type="ORF">DCAR_015902</name>
</gene>
<sequence length="95" mass="10730">MEPSFLIAILSLLLGAIIIFVVFGNYFRNRRSDIDSLSNNNKEIVDSKPASKPQHKKLGSKPHSHAADKCVFELFVSGFSMLEVDISYRVLSMWN</sequence>
<accession>A0A165A114</accession>
<feature type="region of interest" description="Disordered" evidence="1">
    <location>
        <begin position="39"/>
        <end position="64"/>
    </location>
</feature>
<keyword evidence="2" id="KW-1133">Transmembrane helix</keyword>
<proteinExistence type="predicted"/>
<protein>
    <submittedName>
        <fullName evidence="3">Uncharacterized protein</fullName>
    </submittedName>
</protein>
<feature type="compositionally biased region" description="Basic residues" evidence="1">
    <location>
        <begin position="53"/>
        <end position="64"/>
    </location>
</feature>
<evidence type="ECO:0000313" key="3">
    <source>
        <dbReference type="EMBL" id="KZM96736.1"/>
    </source>
</evidence>
<dbReference type="EMBL" id="LNRQ01000004">
    <property type="protein sequence ID" value="KZM96736.1"/>
    <property type="molecule type" value="Genomic_DNA"/>
</dbReference>
<feature type="transmembrane region" description="Helical" evidence="2">
    <location>
        <begin position="6"/>
        <end position="27"/>
    </location>
</feature>